<evidence type="ECO:0000313" key="1">
    <source>
        <dbReference type="EMBL" id="PZX50465.1"/>
    </source>
</evidence>
<dbReference type="EMBL" id="QKZU01000023">
    <property type="protein sequence ID" value="PZX50465.1"/>
    <property type="molecule type" value="Genomic_DNA"/>
</dbReference>
<evidence type="ECO:0000313" key="2">
    <source>
        <dbReference type="EMBL" id="TXD75725.1"/>
    </source>
</evidence>
<name>A0A2W7RI69_9BACT</name>
<evidence type="ECO:0000313" key="3">
    <source>
        <dbReference type="Proteomes" id="UP000249115"/>
    </source>
</evidence>
<reference evidence="1 3" key="1">
    <citation type="submission" date="2018-06" db="EMBL/GenBank/DDBJ databases">
        <title>Genomic Encyclopedia of Archaeal and Bacterial Type Strains, Phase II (KMG-II): from individual species to whole genera.</title>
        <authorList>
            <person name="Goeker M."/>
        </authorList>
    </citation>
    <scope>NUCLEOTIDE SEQUENCE [LARGE SCALE GENOMIC DNA]</scope>
    <source>
        <strain evidence="1 3">DSM 22686</strain>
    </source>
</reference>
<evidence type="ECO:0008006" key="5">
    <source>
        <dbReference type="Google" id="ProtNLM"/>
    </source>
</evidence>
<dbReference type="AlphaFoldDB" id="A0A2W7RI69"/>
<dbReference type="Proteomes" id="UP000249115">
    <property type="component" value="Unassembled WGS sequence"/>
</dbReference>
<sequence length="139" mass="16230">MKRTILFFIFTSFLVLNSCGPKGPSENVKLREEVIEVHDEVMPKMGQLKLLERKSLEKVEELESKDSIDSTELAKYKAIAYDLNQSHEAMFDWMHQYETEDGEKSNEELKQYLEDQMELISKVNVDMKEALEKAHSLLK</sequence>
<keyword evidence="4" id="KW-1185">Reference proteome</keyword>
<proteinExistence type="predicted"/>
<dbReference type="OrthoDB" id="1436925at2"/>
<gene>
    <name evidence="2" type="ORF">ESW18_19410</name>
    <name evidence="1" type="ORF">LV84_04028</name>
</gene>
<comment type="caution">
    <text evidence="1">The sequence shown here is derived from an EMBL/GenBank/DDBJ whole genome shotgun (WGS) entry which is preliminary data.</text>
</comment>
<dbReference type="RefSeq" id="WP_086503161.1">
    <property type="nucleotide sequence ID" value="NZ_MSSV01000027.1"/>
</dbReference>
<protein>
    <recommendedName>
        <fullName evidence="5">Viral A-type inclusion protein</fullName>
    </recommendedName>
</protein>
<reference evidence="2 4" key="2">
    <citation type="submission" date="2019-08" db="EMBL/GenBank/DDBJ databases">
        <title>Genome of Algoriphagus ratkowskyi IC026.</title>
        <authorList>
            <person name="Bowman J.P."/>
        </authorList>
    </citation>
    <scope>NUCLEOTIDE SEQUENCE [LARGE SCALE GENOMIC DNA]</scope>
    <source>
        <strain evidence="2 4">IC026</strain>
    </source>
</reference>
<accession>A0A2W7RI69</accession>
<evidence type="ECO:0000313" key="4">
    <source>
        <dbReference type="Proteomes" id="UP000321927"/>
    </source>
</evidence>
<organism evidence="1 3">
    <name type="scientific">Algoriphagus ratkowskyi</name>
    <dbReference type="NCBI Taxonomy" id="57028"/>
    <lineage>
        <taxon>Bacteria</taxon>
        <taxon>Pseudomonadati</taxon>
        <taxon>Bacteroidota</taxon>
        <taxon>Cytophagia</taxon>
        <taxon>Cytophagales</taxon>
        <taxon>Cyclobacteriaceae</taxon>
        <taxon>Algoriphagus</taxon>
    </lineage>
</organism>
<dbReference type="EMBL" id="VORV01000020">
    <property type="protein sequence ID" value="TXD75725.1"/>
    <property type="molecule type" value="Genomic_DNA"/>
</dbReference>
<dbReference type="Proteomes" id="UP000321927">
    <property type="component" value="Unassembled WGS sequence"/>
</dbReference>